<dbReference type="Proteomes" id="UP001222027">
    <property type="component" value="Unassembled WGS sequence"/>
</dbReference>
<accession>A0AAV8RS25</accession>
<name>A0AAV8RS25_ENSVE</name>
<gene>
    <name evidence="1" type="ORF">OPV22_006871</name>
</gene>
<evidence type="ECO:0000313" key="2">
    <source>
        <dbReference type="Proteomes" id="UP001222027"/>
    </source>
</evidence>
<evidence type="ECO:0000313" key="1">
    <source>
        <dbReference type="EMBL" id="KAJ8505985.1"/>
    </source>
</evidence>
<proteinExistence type="predicted"/>
<organism evidence="1 2">
    <name type="scientific">Ensete ventricosum</name>
    <name type="common">Abyssinian banana</name>
    <name type="synonym">Musa ensete</name>
    <dbReference type="NCBI Taxonomy" id="4639"/>
    <lineage>
        <taxon>Eukaryota</taxon>
        <taxon>Viridiplantae</taxon>
        <taxon>Streptophyta</taxon>
        <taxon>Embryophyta</taxon>
        <taxon>Tracheophyta</taxon>
        <taxon>Spermatophyta</taxon>
        <taxon>Magnoliopsida</taxon>
        <taxon>Liliopsida</taxon>
        <taxon>Zingiberales</taxon>
        <taxon>Musaceae</taxon>
        <taxon>Ensete</taxon>
    </lineage>
</organism>
<dbReference type="AlphaFoldDB" id="A0AAV8RS25"/>
<protein>
    <submittedName>
        <fullName evidence="1">Uncharacterized protein</fullName>
    </submittedName>
</protein>
<reference evidence="1 2" key="1">
    <citation type="submission" date="2022-12" db="EMBL/GenBank/DDBJ databases">
        <title>Chromosome-scale assembly of the Ensete ventricosum genome.</title>
        <authorList>
            <person name="Dussert Y."/>
            <person name="Stocks J."/>
            <person name="Wendawek A."/>
            <person name="Woldeyes F."/>
            <person name="Nichols R.A."/>
            <person name="Borrell J.S."/>
        </authorList>
    </citation>
    <scope>NUCLEOTIDE SEQUENCE [LARGE SCALE GENOMIC DNA]</scope>
    <source>
        <strain evidence="2">cv. Maze</strain>
        <tissue evidence="1">Seeds</tissue>
    </source>
</reference>
<dbReference type="EMBL" id="JAQQAF010000002">
    <property type="protein sequence ID" value="KAJ8505985.1"/>
    <property type="molecule type" value="Genomic_DNA"/>
</dbReference>
<comment type="caution">
    <text evidence="1">The sequence shown here is derived from an EMBL/GenBank/DDBJ whole genome shotgun (WGS) entry which is preliminary data.</text>
</comment>
<sequence>MAEEDGNAVCFFFRDEAVVVDLPTMWVPFGGGTDPEKYSWAIWSLHLPLRRARCANSSGDIPPEITYGFLSCARDNCGAEILQSGTEGFAFSNMLKQSKHGLDRHFRIRSRNNSLDRKQQSQQVGMRYGLCSCT</sequence>
<keyword evidence="2" id="KW-1185">Reference proteome</keyword>